<dbReference type="PROSITE" id="PS50119">
    <property type="entry name" value="ZF_BBOX"/>
    <property type="match status" value="2"/>
</dbReference>
<evidence type="ECO:0000259" key="4">
    <source>
        <dbReference type="PROSITE" id="PS50119"/>
    </source>
</evidence>
<dbReference type="PROSITE" id="PS50011">
    <property type="entry name" value="PROTEIN_KINASE_DOM"/>
    <property type="match status" value="1"/>
</dbReference>
<feature type="compositionally biased region" description="Basic residues" evidence="2">
    <location>
        <begin position="621"/>
        <end position="638"/>
    </location>
</feature>
<evidence type="ECO:0000313" key="6">
    <source>
        <dbReference type="Proteomes" id="UP001146793"/>
    </source>
</evidence>
<dbReference type="Gene3D" id="3.30.200.20">
    <property type="entry name" value="Phosphorylase Kinase, domain 1"/>
    <property type="match status" value="1"/>
</dbReference>
<dbReference type="SUPFAM" id="SSF57845">
    <property type="entry name" value="B-box zinc-binding domain"/>
    <property type="match status" value="1"/>
</dbReference>
<sequence>MSKPQKQIYHKPNSLKQRTHKKKSTKRKKKKKGIHPKKLQEIQLPIEKKNSLCQICKKNPPYYHCKKCQVYYCEKCKQDVHTEKMEAIHKRDIESIPVSLKNECTDHQKKIRFYCENESKFLCKKCKCDCETKNHTVVPIEGMHTDTKKKLDLILLRIEDEEKIHNHNSQGIKNKQKNIIQKFDDISYELIMKFDDLKKKIDDQKSAYLNLIGKFKFIYKKQFDEKITKENQKLSKIRKKKDEINNIQKLNDTFALIKRGRQLINNILKKDPTPNIHKYLINSKDIKVSEKIREGTIRTVVNGKWLNHAVSVKKIQGNDHIDSNSFLKEADILFNSNHPNLVTLYGLCLDKYWMVMEYCNGGSLYHLMKNNKKNQILRNWKNRIEIALDISYGLQYLHRHGIIHSDLKSTNILLSITLQESGLVQGEVQELNQKIQAKISGYGEPKLIQVSTPKKQESQDNNKLFMGTLRWTAPEILDQKNKTKFYNKQCDIYSLGIIFYELSTLGKIPFENTNKEQQYISKILNGERDEIPKKTPKKIKNIIKKMLSKDIDKRPTINEIVNILDKTYQKYKKNENYDQKVFFKTQINHLQYSESLNTKNNENENKNNNNNINIKKNNQNKNKKNTRRKKKSKTKKFKMPKEEFDPEMNYENLIQSINYNKTVNIQYQNRPETLGIICGKRVYSTGKHKIKIKIDQFPNNPKHHNFILMGFIKTENRSNLIKNMEWKGTYYFSTYWNYEKKILESKKCINENGGFRNINYPEKINIKEGDIFCIFLNMDKKKIYFKINNENIGRAFQNIPESVNFFTGFYPGSKITQITLI</sequence>
<dbReference type="InterPro" id="IPR000719">
    <property type="entry name" value="Prot_kinase_dom"/>
</dbReference>
<feature type="compositionally biased region" description="Low complexity" evidence="2">
    <location>
        <begin position="606"/>
        <end position="620"/>
    </location>
</feature>
<dbReference type="Proteomes" id="UP001146793">
    <property type="component" value="Unassembled WGS sequence"/>
</dbReference>
<dbReference type="InterPro" id="IPR008271">
    <property type="entry name" value="Ser/Thr_kinase_AS"/>
</dbReference>
<organism evidence="5 6">
    <name type="scientific">Anaeramoeba flamelloides</name>
    <dbReference type="NCBI Taxonomy" id="1746091"/>
    <lineage>
        <taxon>Eukaryota</taxon>
        <taxon>Metamonada</taxon>
        <taxon>Anaeramoebidae</taxon>
        <taxon>Anaeramoeba</taxon>
    </lineage>
</organism>
<dbReference type="InterPro" id="IPR051681">
    <property type="entry name" value="Ser/Thr_Kinases-Pseudokinases"/>
</dbReference>
<dbReference type="EMBL" id="JANTQA010000012">
    <property type="protein sequence ID" value="KAJ3450993.1"/>
    <property type="molecule type" value="Genomic_DNA"/>
</dbReference>
<evidence type="ECO:0000259" key="3">
    <source>
        <dbReference type="PROSITE" id="PS50011"/>
    </source>
</evidence>
<feature type="domain" description="Protein kinase" evidence="3">
    <location>
        <begin position="286"/>
        <end position="568"/>
    </location>
</feature>
<name>A0AAV8AET4_9EUKA</name>
<dbReference type="SMART" id="SM00220">
    <property type="entry name" value="S_TKc"/>
    <property type="match status" value="1"/>
</dbReference>
<keyword evidence="5" id="KW-0418">Kinase</keyword>
<dbReference type="Gene3D" id="3.30.160.60">
    <property type="entry name" value="Classic Zinc Finger"/>
    <property type="match status" value="1"/>
</dbReference>
<keyword evidence="5" id="KW-0808">Transferase</keyword>
<dbReference type="InterPro" id="IPR000315">
    <property type="entry name" value="Znf_B-box"/>
</dbReference>
<dbReference type="GO" id="GO:0005524">
    <property type="term" value="F:ATP binding"/>
    <property type="evidence" value="ECO:0007669"/>
    <property type="project" value="InterPro"/>
</dbReference>
<dbReference type="Pfam" id="PF07714">
    <property type="entry name" value="PK_Tyr_Ser-Thr"/>
    <property type="match status" value="1"/>
</dbReference>
<dbReference type="SMART" id="SM00336">
    <property type="entry name" value="BBOX"/>
    <property type="match status" value="2"/>
</dbReference>
<comment type="caution">
    <text evidence="5">The sequence shown here is derived from an EMBL/GenBank/DDBJ whole genome shotgun (WGS) entry which is preliminary data.</text>
</comment>
<dbReference type="InterPro" id="IPR001245">
    <property type="entry name" value="Ser-Thr/Tyr_kinase_cat_dom"/>
</dbReference>
<dbReference type="PANTHER" id="PTHR44329">
    <property type="entry name" value="SERINE/THREONINE-PROTEIN KINASE TNNI3K-RELATED"/>
    <property type="match status" value="1"/>
</dbReference>
<keyword evidence="1" id="KW-0479">Metal-binding</keyword>
<feature type="domain" description="B box-type" evidence="4">
    <location>
        <begin position="104"/>
        <end position="140"/>
    </location>
</feature>
<gene>
    <name evidence="5" type="ORF">M0812_07189</name>
</gene>
<evidence type="ECO:0000313" key="5">
    <source>
        <dbReference type="EMBL" id="KAJ3450993.1"/>
    </source>
</evidence>
<feature type="compositionally biased region" description="Basic residues" evidence="2">
    <location>
        <begin position="17"/>
        <end position="37"/>
    </location>
</feature>
<reference evidence="5" key="1">
    <citation type="submission" date="2022-08" db="EMBL/GenBank/DDBJ databases">
        <title>Novel sulphate-reducing endosymbionts in the free-living metamonad Anaeramoeba.</title>
        <authorList>
            <person name="Jerlstrom-Hultqvist J."/>
            <person name="Cepicka I."/>
            <person name="Gallot-Lavallee L."/>
            <person name="Salas-Leiva D."/>
            <person name="Curtis B.A."/>
            <person name="Zahonova K."/>
            <person name="Pipaliya S."/>
            <person name="Dacks J."/>
            <person name="Roger A.J."/>
        </authorList>
    </citation>
    <scope>NUCLEOTIDE SEQUENCE</scope>
    <source>
        <strain evidence="5">Busselton2</strain>
    </source>
</reference>
<dbReference type="Gene3D" id="1.10.510.10">
    <property type="entry name" value="Transferase(Phosphotransferase) domain 1"/>
    <property type="match status" value="1"/>
</dbReference>
<evidence type="ECO:0000256" key="2">
    <source>
        <dbReference type="SAM" id="MobiDB-lite"/>
    </source>
</evidence>
<feature type="domain" description="B box-type" evidence="4">
    <location>
        <begin position="48"/>
        <end position="96"/>
    </location>
</feature>
<evidence type="ECO:0000256" key="1">
    <source>
        <dbReference type="PROSITE-ProRule" id="PRU00024"/>
    </source>
</evidence>
<dbReference type="InterPro" id="IPR011009">
    <property type="entry name" value="Kinase-like_dom_sf"/>
</dbReference>
<dbReference type="PROSITE" id="PS00108">
    <property type="entry name" value="PROTEIN_KINASE_ST"/>
    <property type="match status" value="1"/>
</dbReference>
<dbReference type="InterPro" id="IPR043136">
    <property type="entry name" value="B30.2/SPRY_sf"/>
</dbReference>
<accession>A0AAV8AET4</accession>
<keyword evidence="1" id="KW-0863">Zinc-finger</keyword>
<dbReference type="Gene3D" id="2.60.120.920">
    <property type="match status" value="1"/>
</dbReference>
<feature type="region of interest" description="Disordered" evidence="2">
    <location>
        <begin position="596"/>
        <end position="638"/>
    </location>
</feature>
<keyword evidence="1" id="KW-0862">Zinc</keyword>
<dbReference type="GO" id="GO:0004674">
    <property type="term" value="F:protein serine/threonine kinase activity"/>
    <property type="evidence" value="ECO:0007669"/>
    <property type="project" value="TreeGrafter"/>
</dbReference>
<feature type="region of interest" description="Disordered" evidence="2">
    <location>
        <begin position="1"/>
        <end position="38"/>
    </location>
</feature>
<dbReference type="CDD" id="cd19757">
    <property type="entry name" value="Bbox1"/>
    <property type="match status" value="1"/>
</dbReference>
<dbReference type="SUPFAM" id="SSF56112">
    <property type="entry name" value="Protein kinase-like (PK-like)"/>
    <property type="match status" value="1"/>
</dbReference>
<dbReference type="GO" id="GO:0008270">
    <property type="term" value="F:zinc ion binding"/>
    <property type="evidence" value="ECO:0007669"/>
    <property type="project" value="UniProtKB-KW"/>
</dbReference>
<dbReference type="AlphaFoldDB" id="A0AAV8AET4"/>
<protein>
    <submittedName>
        <fullName evidence="5">Serine-threonine protein kinase</fullName>
    </submittedName>
</protein>
<proteinExistence type="predicted"/>